<reference evidence="16 17" key="1">
    <citation type="submission" date="2009-11" db="EMBL/GenBank/DDBJ databases">
        <title>Annotation of Allomyces macrogynus ATCC 38327.</title>
        <authorList>
            <consortium name="The Broad Institute Genome Sequencing Platform"/>
            <person name="Russ C."/>
            <person name="Cuomo C."/>
            <person name="Burger G."/>
            <person name="Gray M.W."/>
            <person name="Holland P.W.H."/>
            <person name="King N."/>
            <person name="Lang F.B.F."/>
            <person name="Roger A.J."/>
            <person name="Ruiz-Trillo I."/>
            <person name="Young S.K."/>
            <person name="Zeng Q."/>
            <person name="Gargeya S."/>
            <person name="Fitzgerald M."/>
            <person name="Haas B."/>
            <person name="Abouelleil A."/>
            <person name="Alvarado L."/>
            <person name="Arachchi H.M."/>
            <person name="Berlin A."/>
            <person name="Chapman S.B."/>
            <person name="Gearin G."/>
            <person name="Goldberg J."/>
            <person name="Griggs A."/>
            <person name="Gujja S."/>
            <person name="Hansen M."/>
            <person name="Heiman D."/>
            <person name="Howarth C."/>
            <person name="Larimer J."/>
            <person name="Lui A."/>
            <person name="MacDonald P.J.P."/>
            <person name="McCowen C."/>
            <person name="Montmayeur A."/>
            <person name="Murphy C."/>
            <person name="Neiman D."/>
            <person name="Pearson M."/>
            <person name="Priest M."/>
            <person name="Roberts A."/>
            <person name="Saif S."/>
            <person name="Shea T."/>
            <person name="Sisk P."/>
            <person name="Stolte C."/>
            <person name="Sykes S."/>
            <person name="Wortman J."/>
            <person name="Nusbaum C."/>
            <person name="Birren B."/>
        </authorList>
    </citation>
    <scope>NUCLEOTIDE SEQUENCE [LARGE SCALE GENOMIC DNA]</scope>
    <source>
        <strain evidence="16 17">ATCC 38327</strain>
    </source>
</reference>
<dbReference type="EC" id="6.1.1.18" evidence="2"/>
<dbReference type="InterPro" id="IPR020059">
    <property type="entry name" value="Glu/Gln-tRNA-synth_Ib_codon-bd"/>
</dbReference>
<dbReference type="FunFam" id="1.10.8.1290:FF:000002">
    <property type="entry name" value="Glutamine--tRNA ligase cytoplasmic"/>
    <property type="match status" value="1"/>
</dbReference>
<evidence type="ECO:0000313" key="17">
    <source>
        <dbReference type="Proteomes" id="UP000054350"/>
    </source>
</evidence>
<dbReference type="CDD" id="cd00807">
    <property type="entry name" value="GlnRS_core"/>
    <property type="match status" value="1"/>
</dbReference>
<gene>
    <name evidence="16" type="ORF">AMAG_02287</name>
</gene>
<dbReference type="InterPro" id="IPR049437">
    <property type="entry name" value="tRNA-synt_1c_C2"/>
</dbReference>
<dbReference type="PROSITE" id="PS00178">
    <property type="entry name" value="AA_TRNA_LIGASE_I"/>
    <property type="match status" value="1"/>
</dbReference>
<evidence type="ECO:0000256" key="9">
    <source>
        <dbReference type="ARBA" id="ARBA00048270"/>
    </source>
</evidence>
<dbReference type="InterPro" id="IPR000924">
    <property type="entry name" value="Glu/Gln-tRNA-synth"/>
</dbReference>
<dbReference type="Gene3D" id="3.40.50.620">
    <property type="entry name" value="HUPs"/>
    <property type="match status" value="1"/>
</dbReference>
<dbReference type="Pfam" id="PF03950">
    <property type="entry name" value="tRNA-synt_1c_C"/>
    <property type="match status" value="1"/>
</dbReference>
<dbReference type="GO" id="GO:0004819">
    <property type="term" value="F:glutamine-tRNA ligase activity"/>
    <property type="evidence" value="ECO:0007669"/>
    <property type="project" value="UniProtKB-EC"/>
</dbReference>
<dbReference type="EMBL" id="GG745330">
    <property type="protein sequence ID" value="KNE56486.1"/>
    <property type="molecule type" value="Genomic_DNA"/>
</dbReference>
<dbReference type="InterPro" id="IPR042559">
    <property type="entry name" value="Gln-tRNA-synth_Ib_RNA-bd_N_2"/>
</dbReference>
<evidence type="ECO:0000313" key="16">
    <source>
        <dbReference type="EMBL" id="KNE56486.1"/>
    </source>
</evidence>
<protein>
    <recommendedName>
        <fullName evidence="2">glutamine--tRNA ligase</fullName>
        <ecNumber evidence="2">6.1.1.18</ecNumber>
    </recommendedName>
    <alternativeName>
        <fullName evidence="8">Glutaminyl-tRNA synthetase</fullName>
    </alternativeName>
</protein>
<dbReference type="Proteomes" id="UP000054350">
    <property type="component" value="Unassembled WGS sequence"/>
</dbReference>
<dbReference type="AlphaFoldDB" id="A0A0L0S271"/>
<sequence length="829" mass="93229">MENLETLFLNIGLTEAKARETAGNKKLAPTLKEILDHAGITEESDVPKATGNLLYNLASTITKNGVPHLAFLTKEITSERLKTNDQVAAAVKFFDKIAGGAFDQAKYEEECGVGIEVSDKEVKQQVADLFKANKAKIEADRYRSLGFLLGQARNSLLRWANPLTVKSEIDAQLLATLGPKDERDDPKLLKKKAKEAAAVPAKKDAAAAKPAEEKLDAEAMLVKMMTEGEITHLHKPGENPQPNPQRMVEHLKATGGKVVTRFPPEPNGFLHIGHAKAINIDFGYAQVHNGVCYLRYDDTNPDAEEKRYFDTIIETVRWLGFEPWKITYSSDYFDVLYELAVKLVKLDKAYVCHCTGEEIYEQRGGDSKGERFECKHRNRPIAESLAEFEKMKQGRYAEGEAILRMKMDMTSGNPQFWDLAAYRIKYTPHYRTADKWCIYPTYDYTHCLVDSLENITHSLCTLEFRQSRESYYWLVDALDLYKPVQWETGRLNINHTVMSKRKLNKLVSMGTVRGWDDPRLYTIVALRRRGFPAAAINMFVRSSGVTTSNSVTEVSRLDSYVRTVLNETAPRLMAILDPIKVTISNLPDSHCDMISLANNPLDPNAGERKVPFTRTIYIERDDFRTEDSKDFYRLAPGKPVGLLSVPFPISYVSHKSDANGNVTEILAKYENDAKKPAKRPKAFIHWVAHAPKLGSPVAFEARNYGSLFQHAFPENKDEVPGGWLSDINPNSLSVSQGLVEVGIVDHVRKNAKRMKELKVPYSSAADNEGPHCEASDAQLRSVEDLKFQFTRVGYFCVDPDSRLAGNEPSKWHLVVNKTIGLKEDAGKSK</sequence>
<dbReference type="GO" id="GO:0006425">
    <property type="term" value="P:glutaminyl-tRNA aminoacylation"/>
    <property type="evidence" value="ECO:0007669"/>
    <property type="project" value="InterPro"/>
</dbReference>
<dbReference type="InterPro" id="IPR050132">
    <property type="entry name" value="Gln/Glu-tRNA_Ligase"/>
</dbReference>
<keyword evidence="6 10" id="KW-0648">Protein biosynthesis</keyword>
<evidence type="ECO:0000256" key="5">
    <source>
        <dbReference type="ARBA" id="ARBA00022840"/>
    </source>
</evidence>
<dbReference type="STRING" id="578462.A0A0L0S271"/>
<dbReference type="SUPFAM" id="SSF52374">
    <property type="entry name" value="Nucleotidylyl transferase"/>
    <property type="match status" value="1"/>
</dbReference>
<dbReference type="Pfam" id="PF00749">
    <property type="entry name" value="tRNA-synt_1c"/>
    <property type="match status" value="1"/>
</dbReference>
<dbReference type="PANTHER" id="PTHR43097:SF4">
    <property type="entry name" value="GLUTAMINE--TRNA LIGASE"/>
    <property type="match status" value="1"/>
</dbReference>
<evidence type="ECO:0000256" key="6">
    <source>
        <dbReference type="ARBA" id="ARBA00022917"/>
    </source>
</evidence>
<accession>A0A0L0S271</accession>
<feature type="domain" description="Glutaminyl-tRNA synthetase class Ib non-specific RNA-binding" evidence="13">
    <location>
        <begin position="165"/>
        <end position="250"/>
    </location>
</feature>
<dbReference type="Pfam" id="PF04557">
    <property type="entry name" value="tRNA_synt_1c_R2"/>
    <property type="match status" value="1"/>
</dbReference>
<dbReference type="OrthoDB" id="10250478at2759"/>
<evidence type="ECO:0000259" key="14">
    <source>
        <dbReference type="Pfam" id="PF04558"/>
    </source>
</evidence>
<feature type="domain" description="Glutamyl/glutaminyl-tRNA synthetase class Ib anti-codon binding" evidence="12">
    <location>
        <begin position="569"/>
        <end position="670"/>
    </location>
</feature>
<dbReference type="InterPro" id="IPR004514">
    <property type="entry name" value="Gln-tRNA-synth"/>
</dbReference>
<feature type="domain" description="tRNA synthetases class I (E and Q) anti-codon binding" evidence="15">
    <location>
        <begin position="683"/>
        <end position="745"/>
    </location>
</feature>
<dbReference type="Gene3D" id="1.10.10.2420">
    <property type="match status" value="1"/>
</dbReference>
<reference evidence="17" key="2">
    <citation type="submission" date="2009-11" db="EMBL/GenBank/DDBJ databases">
        <title>The Genome Sequence of Allomyces macrogynus strain ATCC 38327.</title>
        <authorList>
            <consortium name="The Broad Institute Genome Sequencing Platform"/>
            <person name="Russ C."/>
            <person name="Cuomo C."/>
            <person name="Shea T."/>
            <person name="Young S.K."/>
            <person name="Zeng Q."/>
            <person name="Koehrsen M."/>
            <person name="Haas B."/>
            <person name="Borodovsky M."/>
            <person name="Guigo R."/>
            <person name="Alvarado L."/>
            <person name="Berlin A."/>
            <person name="Borenstein D."/>
            <person name="Chen Z."/>
            <person name="Engels R."/>
            <person name="Freedman E."/>
            <person name="Gellesch M."/>
            <person name="Goldberg J."/>
            <person name="Griggs A."/>
            <person name="Gujja S."/>
            <person name="Heiman D."/>
            <person name="Hepburn T."/>
            <person name="Howarth C."/>
            <person name="Jen D."/>
            <person name="Larson L."/>
            <person name="Lewis B."/>
            <person name="Mehta T."/>
            <person name="Park D."/>
            <person name="Pearson M."/>
            <person name="Roberts A."/>
            <person name="Saif S."/>
            <person name="Shenoy N."/>
            <person name="Sisk P."/>
            <person name="Stolte C."/>
            <person name="Sykes S."/>
            <person name="Walk T."/>
            <person name="White J."/>
            <person name="Yandava C."/>
            <person name="Burger G."/>
            <person name="Gray M.W."/>
            <person name="Holland P.W.H."/>
            <person name="King N."/>
            <person name="Lang F.B.F."/>
            <person name="Roger A.J."/>
            <person name="Ruiz-Trillo I."/>
            <person name="Lander E."/>
            <person name="Nusbaum C."/>
        </authorList>
    </citation>
    <scope>NUCLEOTIDE SEQUENCE [LARGE SCALE GENOMIC DNA]</scope>
    <source>
        <strain evidence="17">ATCC 38327</strain>
    </source>
</reference>
<comment type="catalytic activity">
    <reaction evidence="9">
        <text>tRNA(Gln) + L-glutamine + ATP = L-glutaminyl-tRNA(Gln) + AMP + diphosphate</text>
        <dbReference type="Rhea" id="RHEA:20121"/>
        <dbReference type="Rhea" id="RHEA-COMP:9662"/>
        <dbReference type="Rhea" id="RHEA-COMP:9681"/>
        <dbReference type="ChEBI" id="CHEBI:30616"/>
        <dbReference type="ChEBI" id="CHEBI:33019"/>
        <dbReference type="ChEBI" id="CHEBI:58359"/>
        <dbReference type="ChEBI" id="CHEBI:78442"/>
        <dbReference type="ChEBI" id="CHEBI:78521"/>
        <dbReference type="ChEBI" id="CHEBI:456215"/>
        <dbReference type="EC" id="6.1.1.18"/>
    </reaction>
</comment>
<evidence type="ECO:0000256" key="7">
    <source>
        <dbReference type="ARBA" id="ARBA00023146"/>
    </source>
</evidence>
<dbReference type="PRINTS" id="PR00987">
    <property type="entry name" value="TRNASYNTHGLU"/>
</dbReference>
<dbReference type="Pfam" id="PF04558">
    <property type="entry name" value="tRNA_synt_1c_R1"/>
    <property type="match status" value="1"/>
</dbReference>
<dbReference type="InterPro" id="IPR020056">
    <property type="entry name" value="Rbsml_bL25/Gln-tRNA_synth_N"/>
</dbReference>
<dbReference type="InterPro" id="IPR020058">
    <property type="entry name" value="Glu/Gln-tRNA-synth_Ib_cat-dom"/>
</dbReference>
<evidence type="ECO:0000259" key="11">
    <source>
        <dbReference type="Pfam" id="PF00749"/>
    </source>
</evidence>
<dbReference type="Gene3D" id="1.10.8.1290">
    <property type="entry name" value="Glutaminyl-tRNA synthetase, non-specific RNA binding region part 1, domain 1"/>
    <property type="match status" value="1"/>
</dbReference>
<dbReference type="GO" id="GO:0005524">
    <property type="term" value="F:ATP binding"/>
    <property type="evidence" value="ECO:0007669"/>
    <property type="project" value="UniProtKB-KW"/>
</dbReference>
<keyword evidence="17" id="KW-1185">Reference proteome</keyword>
<organism evidence="16 17">
    <name type="scientific">Allomyces macrogynus (strain ATCC 38327)</name>
    <name type="common">Allomyces javanicus var. macrogynus</name>
    <dbReference type="NCBI Taxonomy" id="578462"/>
    <lineage>
        <taxon>Eukaryota</taxon>
        <taxon>Fungi</taxon>
        <taxon>Fungi incertae sedis</taxon>
        <taxon>Blastocladiomycota</taxon>
        <taxon>Blastocladiomycetes</taxon>
        <taxon>Blastocladiales</taxon>
        <taxon>Blastocladiaceae</taxon>
        <taxon>Allomyces</taxon>
    </lineage>
</organism>
<dbReference type="InterPro" id="IPR007639">
    <property type="entry name" value="Gln-tRNA-synth_Ib_RNA-bd_N"/>
</dbReference>
<feature type="domain" description="Glutamyl/glutaminyl-tRNA synthetase class Ib catalytic" evidence="11">
    <location>
        <begin position="257"/>
        <end position="566"/>
    </location>
</feature>
<evidence type="ECO:0000256" key="2">
    <source>
        <dbReference type="ARBA" id="ARBA00012836"/>
    </source>
</evidence>
<name>A0A0L0S271_ALLM3</name>
<dbReference type="InterPro" id="IPR011035">
    <property type="entry name" value="Ribosomal_bL25/Gln-tRNA_synth"/>
</dbReference>
<dbReference type="InterPro" id="IPR014729">
    <property type="entry name" value="Rossmann-like_a/b/a_fold"/>
</dbReference>
<dbReference type="FunFam" id="1.10.10.2420:FF:000001">
    <property type="entry name" value="Glutamine--tRNA ligase cytoplasmic"/>
    <property type="match status" value="1"/>
</dbReference>
<comment type="similarity">
    <text evidence="1 10">Belongs to the class-I aminoacyl-tRNA synthetase family.</text>
</comment>
<dbReference type="PANTHER" id="PTHR43097">
    <property type="entry name" value="GLUTAMINE-TRNA LIGASE"/>
    <property type="match status" value="1"/>
</dbReference>
<dbReference type="GO" id="GO:0005829">
    <property type="term" value="C:cytosol"/>
    <property type="evidence" value="ECO:0007669"/>
    <property type="project" value="TreeGrafter"/>
</dbReference>
<dbReference type="EMBL" id="GG745330">
    <property type="protein sequence ID" value="KNE56485.1"/>
    <property type="molecule type" value="Genomic_DNA"/>
</dbReference>
<feature type="domain" description="Glutaminyl-tRNA synthetase class Ib non-specific RNA-binding" evidence="14">
    <location>
        <begin position="3"/>
        <end position="162"/>
    </location>
</feature>
<evidence type="ECO:0000256" key="4">
    <source>
        <dbReference type="ARBA" id="ARBA00022741"/>
    </source>
</evidence>
<dbReference type="OMA" id="TWCIYPM"/>
<keyword evidence="3 10" id="KW-0436">Ligase</keyword>
<keyword evidence="7 10" id="KW-0030">Aminoacyl-tRNA synthetase</keyword>
<dbReference type="Gene3D" id="2.40.240.10">
    <property type="entry name" value="Ribosomal Protein L25, Chain P"/>
    <property type="match status" value="2"/>
</dbReference>
<keyword evidence="5 10" id="KW-0067">ATP-binding</keyword>
<evidence type="ECO:0000256" key="10">
    <source>
        <dbReference type="RuleBase" id="RU363037"/>
    </source>
</evidence>
<dbReference type="SUPFAM" id="SSF50715">
    <property type="entry name" value="Ribosomal protein L25-like"/>
    <property type="match status" value="1"/>
</dbReference>
<dbReference type="InterPro" id="IPR007638">
    <property type="entry name" value="Gln-tRNA-synth_Ib_RNA-bd_2"/>
</dbReference>
<dbReference type="eggNOG" id="KOG1148">
    <property type="taxonomic scope" value="Eukaryota"/>
</dbReference>
<dbReference type="FunFam" id="3.40.50.620:FF:000037">
    <property type="entry name" value="Glutamine--tRNA ligase cytoplasmic"/>
    <property type="match status" value="1"/>
</dbReference>
<dbReference type="Pfam" id="PF20974">
    <property type="entry name" value="tRNA-synt_1c_C2"/>
    <property type="match status" value="1"/>
</dbReference>
<dbReference type="FunFam" id="2.40.240.10:FF:000007">
    <property type="entry name" value="Glutamine--tRNA ligase"/>
    <property type="match status" value="1"/>
</dbReference>
<proteinExistence type="inferred from homology"/>
<evidence type="ECO:0000256" key="1">
    <source>
        <dbReference type="ARBA" id="ARBA00005594"/>
    </source>
</evidence>
<keyword evidence="4 10" id="KW-0547">Nucleotide-binding</keyword>
<evidence type="ECO:0000259" key="12">
    <source>
        <dbReference type="Pfam" id="PF03950"/>
    </source>
</evidence>
<evidence type="ECO:0000259" key="13">
    <source>
        <dbReference type="Pfam" id="PF04557"/>
    </source>
</evidence>
<evidence type="ECO:0000256" key="8">
    <source>
        <dbReference type="ARBA" id="ARBA00030466"/>
    </source>
</evidence>
<dbReference type="NCBIfam" id="TIGR00440">
    <property type="entry name" value="glnS"/>
    <property type="match status" value="1"/>
</dbReference>
<dbReference type="InterPro" id="IPR042558">
    <property type="entry name" value="Gln-tRNA-synth_Ib_RNA-bd_N_1"/>
</dbReference>
<evidence type="ECO:0000256" key="3">
    <source>
        <dbReference type="ARBA" id="ARBA00022598"/>
    </source>
</evidence>
<dbReference type="VEuPathDB" id="FungiDB:AMAG_02287"/>
<dbReference type="InterPro" id="IPR001412">
    <property type="entry name" value="aa-tRNA-synth_I_CS"/>
</dbReference>
<evidence type="ECO:0000259" key="15">
    <source>
        <dbReference type="Pfam" id="PF20974"/>
    </source>
</evidence>